<sequence>MEALEAQFQAAVTAVDIAGAVIVGSDAKTDFYYSKAFGVHSLKETDPVQPLQLDATFFYASSTKLLTSIAALQCVQAGQFTLDEDITRLMPEFKDVQILKGFNETGEPILVDSLKTITLRRLLSHSSGVAYAPFNPMIQKWRAHHGQTIDAKQRALIEPIVQPLVCEPGEQYNYSPGPEIAGMMIARANGTSLSEYMKTHIWEPLGITNMTFHIELRPDMRKRMPEVSIRQGGSHPLFLTVANANGKLEWGINPYIDTDAIQEDDEGGTGLFGSAVDFHKVLHSIVSGDGKLLNAEMCDELFKPQLTPEAQEHVVKLYEYRDKEGLVSFAPSGKEINYALSGMLNLADAEGRRRAGTMMGGGITNTMWWADREAKICGFYGSNLLPLADPKSVGLAKAFEAAMYARQKESLVRNS</sequence>
<dbReference type="PANTHER" id="PTHR43283:SF17">
    <property type="entry name" value="(LOVD), PUTATIVE (AFU_ORTHOLOGUE AFUA_5G00920)-RELATED"/>
    <property type="match status" value="1"/>
</dbReference>
<dbReference type="AlphaFoldDB" id="A0A2J6R8I3"/>
<reference evidence="4 5" key="1">
    <citation type="submission" date="2016-04" db="EMBL/GenBank/DDBJ databases">
        <title>A degradative enzymes factory behind the ericoid mycorrhizal symbiosis.</title>
        <authorList>
            <consortium name="DOE Joint Genome Institute"/>
            <person name="Martino E."/>
            <person name="Morin E."/>
            <person name="Grelet G."/>
            <person name="Kuo A."/>
            <person name="Kohler A."/>
            <person name="Daghino S."/>
            <person name="Barry K."/>
            <person name="Choi C."/>
            <person name="Cichocki N."/>
            <person name="Clum A."/>
            <person name="Copeland A."/>
            <person name="Hainaut M."/>
            <person name="Haridas S."/>
            <person name="Labutti K."/>
            <person name="Lindquist E."/>
            <person name="Lipzen A."/>
            <person name="Khouja H.-R."/>
            <person name="Murat C."/>
            <person name="Ohm R."/>
            <person name="Olson A."/>
            <person name="Spatafora J."/>
            <person name="Veneault-Fourrey C."/>
            <person name="Henrissat B."/>
            <person name="Grigoriev I."/>
            <person name="Martin F."/>
            <person name="Perotto S."/>
        </authorList>
    </citation>
    <scope>NUCLEOTIDE SEQUENCE [LARGE SCALE GENOMIC DNA]</scope>
    <source>
        <strain evidence="4 5">F</strain>
    </source>
</reference>
<dbReference type="Proteomes" id="UP000235786">
    <property type="component" value="Unassembled WGS sequence"/>
</dbReference>
<dbReference type="Gene3D" id="3.40.710.10">
    <property type="entry name" value="DD-peptidase/beta-lactamase superfamily"/>
    <property type="match status" value="1"/>
</dbReference>
<dbReference type="PANTHER" id="PTHR43283">
    <property type="entry name" value="BETA-LACTAMASE-RELATED"/>
    <property type="match status" value="1"/>
</dbReference>
<dbReference type="OrthoDB" id="428260at2759"/>
<evidence type="ECO:0000256" key="1">
    <source>
        <dbReference type="ARBA" id="ARBA00009009"/>
    </source>
</evidence>
<proteinExistence type="inferred from homology"/>
<keyword evidence="2" id="KW-0378">Hydrolase</keyword>
<gene>
    <name evidence="4" type="ORF">L207DRAFT_588326</name>
</gene>
<name>A0A2J6R8I3_HYAVF</name>
<evidence type="ECO:0000313" key="5">
    <source>
        <dbReference type="Proteomes" id="UP000235786"/>
    </source>
</evidence>
<keyword evidence="5" id="KW-1185">Reference proteome</keyword>
<evidence type="ECO:0000313" key="4">
    <source>
        <dbReference type="EMBL" id="PMD34822.1"/>
    </source>
</evidence>
<dbReference type="STRING" id="1149755.A0A2J6R8I3"/>
<feature type="domain" description="Beta-lactamase-related" evidence="3">
    <location>
        <begin position="15"/>
        <end position="391"/>
    </location>
</feature>
<dbReference type="GO" id="GO:0016787">
    <property type="term" value="F:hydrolase activity"/>
    <property type="evidence" value="ECO:0007669"/>
    <property type="project" value="UniProtKB-KW"/>
</dbReference>
<organism evidence="4 5">
    <name type="scientific">Hyaloscypha variabilis (strain UAMH 11265 / GT02V1 / F)</name>
    <name type="common">Meliniomyces variabilis</name>
    <dbReference type="NCBI Taxonomy" id="1149755"/>
    <lineage>
        <taxon>Eukaryota</taxon>
        <taxon>Fungi</taxon>
        <taxon>Dikarya</taxon>
        <taxon>Ascomycota</taxon>
        <taxon>Pezizomycotina</taxon>
        <taxon>Leotiomycetes</taxon>
        <taxon>Helotiales</taxon>
        <taxon>Hyaloscyphaceae</taxon>
        <taxon>Hyaloscypha</taxon>
        <taxon>Hyaloscypha variabilis</taxon>
    </lineage>
</organism>
<accession>A0A2J6R8I3</accession>
<evidence type="ECO:0000256" key="2">
    <source>
        <dbReference type="ARBA" id="ARBA00022801"/>
    </source>
</evidence>
<protein>
    <submittedName>
        <fullName evidence="4">Beta-lactamase/transpeptidase-like protein</fullName>
    </submittedName>
</protein>
<dbReference type="InterPro" id="IPR001466">
    <property type="entry name" value="Beta-lactam-related"/>
</dbReference>
<dbReference type="InterPro" id="IPR050789">
    <property type="entry name" value="Diverse_Enzym_Activities"/>
</dbReference>
<dbReference type="EMBL" id="KZ613953">
    <property type="protein sequence ID" value="PMD34822.1"/>
    <property type="molecule type" value="Genomic_DNA"/>
</dbReference>
<comment type="similarity">
    <text evidence="1">Belongs to the class-A beta-lactamase family.</text>
</comment>
<dbReference type="SUPFAM" id="SSF56601">
    <property type="entry name" value="beta-lactamase/transpeptidase-like"/>
    <property type="match status" value="1"/>
</dbReference>
<dbReference type="Pfam" id="PF00144">
    <property type="entry name" value="Beta-lactamase"/>
    <property type="match status" value="1"/>
</dbReference>
<dbReference type="InterPro" id="IPR012338">
    <property type="entry name" value="Beta-lactam/transpept-like"/>
</dbReference>
<evidence type="ECO:0000259" key="3">
    <source>
        <dbReference type="Pfam" id="PF00144"/>
    </source>
</evidence>